<comment type="caution">
    <text evidence="1">The sequence shown here is derived from an EMBL/GenBank/DDBJ whole genome shotgun (WGS) entry which is preliminary data.</text>
</comment>
<dbReference type="Proteomes" id="UP000019335">
    <property type="component" value="Chromosome 7"/>
</dbReference>
<reference evidence="1 2" key="1">
    <citation type="journal article" date="2014" name="Mol. Plant">
        <title>Chromosome Scale Genome Assembly and Transcriptome Profiling of Nannochloropsis gaditana in Nitrogen Depletion.</title>
        <authorList>
            <person name="Corteggiani Carpinelli E."/>
            <person name="Telatin A."/>
            <person name="Vitulo N."/>
            <person name="Forcato C."/>
            <person name="D'Angelo M."/>
            <person name="Schiavon R."/>
            <person name="Vezzi A."/>
            <person name="Giacometti G.M."/>
            <person name="Morosinotto T."/>
            <person name="Valle G."/>
        </authorList>
    </citation>
    <scope>NUCLEOTIDE SEQUENCE [LARGE SCALE GENOMIC DNA]</scope>
    <source>
        <strain evidence="1 2">B-31</strain>
    </source>
</reference>
<sequence length="151" mass="17728">MLLPAWRERGRRRWRVRKMLLPESPTRFWVVPASSPPRARRTSRKCTVHLDNLMLLKHITSDVNGIIIKKRIEGLRYRVSCLPHVRSDTKEYIIHGETRKEEGPVLEKHLQGDIMTFGVHFYSGYTHEPKRGEGVDSLQRSVRLLNVREAH</sequence>
<keyword evidence="2" id="KW-1185">Reference proteome</keyword>
<gene>
    <name evidence="1" type="ORF">Naga_100185g1</name>
</gene>
<accession>W7TV26</accession>
<evidence type="ECO:0000313" key="2">
    <source>
        <dbReference type="Proteomes" id="UP000019335"/>
    </source>
</evidence>
<protein>
    <submittedName>
        <fullName evidence="1">Uncharacterized protein</fullName>
    </submittedName>
</protein>
<dbReference type="AlphaFoldDB" id="W7TV26"/>
<proteinExistence type="predicted"/>
<name>W7TV26_9STRA</name>
<dbReference type="EMBL" id="AZIL01000469">
    <property type="protein sequence ID" value="EWM27388.1"/>
    <property type="molecule type" value="Genomic_DNA"/>
</dbReference>
<evidence type="ECO:0000313" key="1">
    <source>
        <dbReference type="EMBL" id="EWM27388.1"/>
    </source>
</evidence>
<organism evidence="1 2">
    <name type="scientific">Nannochloropsis gaditana</name>
    <dbReference type="NCBI Taxonomy" id="72520"/>
    <lineage>
        <taxon>Eukaryota</taxon>
        <taxon>Sar</taxon>
        <taxon>Stramenopiles</taxon>
        <taxon>Ochrophyta</taxon>
        <taxon>Eustigmatophyceae</taxon>
        <taxon>Eustigmatales</taxon>
        <taxon>Monodopsidaceae</taxon>
        <taxon>Nannochloropsis</taxon>
    </lineage>
</organism>